<reference evidence="2" key="1">
    <citation type="submission" date="2013-10" db="EMBL/GenBank/DDBJ databases">
        <title>Genomic analysis of the causative agents of coccidiosis in chickens.</title>
        <authorList>
            <person name="Reid A.J."/>
            <person name="Blake D."/>
            <person name="Billington K."/>
            <person name="Browne H."/>
            <person name="Dunn M."/>
            <person name="Hung S."/>
            <person name="Kawahara F."/>
            <person name="Miranda-Saavedra D."/>
            <person name="Mourier T."/>
            <person name="Nagra H."/>
            <person name="Otto T.D."/>
            <person name="Rawlings N."/>
            <person name="Sanchez A."/>
            <person name="Sanders M."/>
            <person name="Subramaniam C."/>
            <person name="Tay Y."/>
            <person name="Dear P."/>
            <person name="Doerig C."/>
            <person name="Gruber A."/>
            <person name="Parkinson J."/>
            <person name="Shirley M."/>
            <person name="Wan K.L."/>
            <person name="Berriman M."/>
            <person name="Tomley F."/>
            <person name="Pain A."/>
        </authorList>
    </citation>
    <scope>NUCLEOTIDE SEQUENCE [LARGE SCALE GENOMIC DNA]</scope>
    <source>
        <strain evidence="2">Weybridge</strain>
    </source>
</reference>
<dbReference type="Proteomes" id="UP000030763">
    <property type="component" value="Unassembled WGS sequence"/>
</dbReference>
<dbReference type="VEuPathDB" id="ToxoDB:EMWEY_00036500"/>
<dbReference type="AlphaFoldDB" id="U6MH22"/>
<feature type="region of interest" description="Disordered" evidence="1">
    <location>
        <begin position="1"/>
        <end position="66"/>
    </location>
</feature>
<protein>
    <submittedName>
        <fullName evidence="2">Uncharacterized protein</fullName>
    </submittedName>
</protein>
<feature type="compositionally biased region" description="Low complexity" evidence="1">
    <location>
        <begin position="29"/>
        <end position="38"/>
    </location>
</feature>
<reference evidence="2" key="2">
    <citation type="submission" date="2013-10" db="EMBL/GenBank/DDBJ databases">
        <authorList>
            <person name="Aslett M."/>
        </authorList>
    </citation>
    <scope>NUCLEOTIDE SEQUENCE [LARGE SCALE GENOMIC DNA]</scope>
    <source>
        <strain evidence="2">Weybridge</strain>
    </source>
</reference>
<keyword evidence="3" id="KW-1185">Reference proteome</keyword>
<dbReference type="GeneID" id="25337636"/>
<gene>
    <name evidence="2" type="ORF">EMWEY_00036500</name>
</gene>
<proteinExistence type="predicted"/>
<feature type="compositionally biased region" description="Low complexity" evidence="1">
    <location>
        <begin position="53"/>
        <end position="63"/>
    </location>
</feature>
<sequence>MATPSSDREGSAFGGGSNYTPSTPMSPEAAAAAAAAAAGRRGPHGGPSPYTLQQQQQQQQQQQRRGLTLADIRRRNLDEQQALRDVGHLKRYRGYKMS</sequence>
<name>U6MH22_EIMMA</name>
<organism evidence="2 3">
    <name type="scientific">Eimeria maxima</name>
    <name type="common">Coccidian parasite</name>
    <dbReference type="NCBI Taxonomy" id="5804"/>
    <lineage>
        <taxon>Eukaryota</taxon>
        <taxon>Sar</taxon>
        <taxon>Alveolata</taxon>
        <taxon>Apicomplexa</taxon>
        <taxon>Conoidasida</taxon>
        <taxon>Coccidia</taxon>
        <taxon>Eucoccidiorida</taxon>
        <taxon>Eimeriorina</taxon>
        <taxon>Eimeriidae</taxon>
        <taxon>Eimeria</taxon>
    </lineage>
</organism>
<evidence type="ECO:0000313" key="3">
    <source>
        <dbReference type="Proteomes" id="UP000030763"/>
    </source>
</evidence>
<dbReference type="OrthoDB" id="354573at2759"/>
<dbReference type="RefSeq" id="XP_013337595.1">
    <property type="nucleotide sequence ID" value="XM_013482141.1"/>
</dbReference>
<accession>U6MH22</accession>
<evidence type="ECO:0000256" key="1">
    <source>
        <dbReference type="SAM" id="MobiDB-lite"/>
    </source>
</evidence>
<evidence type="ECO:0000313" key="2">
    <source>
        <dbReference type="EMBL" id="CDJ60945.1"/>
    </source>
</evidence>
<feature type="compositionally biased region" description="Basic and acidic residues" evidence="1">
    <location>
        <begin position="1"/>
        <end position="10"/>
    </location>
</feature>
<dbReference type="EMBL" id="HG721963">
    <property type="protein sequence ID" value="CDJ60945.1"/>
    <property type="molecule type" value="Genomic_DNA"/>
</dbReference>